<protein>
    <recommendedName>
        <fullName evidence="1">RNA-directed DNA polymerase</fullName>
        <ecNumber evidence="1">2.7.7.49</ecNumber>
    </recommendedName>
</protein>
<dbReference type="GO" id="GO:0003964">
    <property type="term" value="F:RNA-directed DNA polymerase activity"/>
    <property type="evidence" value="ECO:0007669"/>
    <property type="project" value="UniProtKB-KW"/>
</dbReference>
<dbReference type="CDD" id="cd03487">
    <property type="entry name" value="RT_Bac_retron_II"/>
    <property type="match status" value="1"/>
</dbReference>
<dbReference type="GO" id="GO:0003723">
    <property type="term" value="F:RNA binding"/>
    <property type="evidence" value="ECO:0007669"/>
    <property type="project" value="InterPro"/>
</dbReference>
<keyword evidence="4" id="KW-0479">Metal-binding</keyword>
<keyword evidence="2" id="KW-0808">Transferase</keyword>
<evidence type="ECO:0000256" key="4">
    <source>
        <dbReference type="ARBA" id="ARBA00022723"/>
    </source>
</evidence>
<keyword evidence="5" id="KW-0460">Magnesium</keyword>
<comment type="catalytic activity">
    <reaction evidence="9">
        <text>DNA(n) + a 2'-deoxyribonucleoside 5'-triphosphate = DNA(n+1) + diphosphate</text>
        <dbReference type="Rhea" id="RHEA:22508"/>
        <dbReference type="Rhea" id="RHEA-COMP:17339"/>
        <dbReference type="Rhea" id="RHEA-COMP:17340"/>
        <dbReference type="ChEBI" id="CHEBI:33019"/>
        <dbReference type="ChEBI" id="CHEBI:61560"/>
        <dbReference type="ChEBI" id="CHEBI:173112"/>
        <dbReference type="EC" id="2.7.7.49"/>
    </reaction>
</comment>
<evidence type="ECO:0000256" key="5">
    <source>
        <dbReference type="ARBA" id="ARBA00022842"/>
    </source>
</evidence>
<reference evidence="11 12" key="1">
    <citation type="journal article" date="2011" name="Int. J. Syst. Evol. Microbiol.">
        <title>Description of Undibacterium oligocarboniphilum sp. nov., isolated from purified water, and Undibacterium pigrum strain CCUG 49012 as the type strain of Undibacterium parvum sp. nov., and emended descriptions of the genus Undibacterium and the species Undibacterium pigrum.</title>
        <authorList>
            <person name="Eder W."/>
            <person name="Wanner G."/>
            <person name="Ludwig W."/>
            <person name="Busse H.J."/>
            <person name="Ziemke-Kageler F."/>
            <person name="Lang E."/>
        </authorList>
    </citation>
    <scope>NUCLEOTIDE SEQUENCE [LARGE SCALE GENOMIC DNA]</scope>
    <source>
        <strain evidence="11 12">DSM 23061</strain>
    </source>
</reference>
<evidence type="ECO:0000259" key="10">
    <source>
        <dbReference type="Pfam" id="PF00078"/>
    </source>
</evidence>
<dbReference type="Proteomes" id="UP000275663">
    <property type="component" value="Chromosome"/>
</dbReference>
<evidence type="ECO:0000313" key="11">
    <source>
        <dbReference type="EMBL" id="AZP13563.1"/>
    </source>
</evidence>
<organism evidence="11 12">
    <name type="scientific">Undibacterium parvum</name>
    <dbReference type="NCBI Taxonomy" id="401471"/>
    <lineage>
        <taxon>Bacteria</taxon>
        <taxon>Pseudomonadati</taxon>
        <taxon>Pseudomonadota</taxon>
        <taxon>Betaproteobacteria</taxon>
        <taxon>Burkholderiales</taxon>
        <taxon>Oxalobacteraceae</taxon>
        <taxon>Undibacterium</taxon>
    </lineage>
</organism>
<evidence type="ECO:0000256" key="8">
    <source>
        <dbReference type="ARBA" id="ARBA00034120"/>
    </source>
</evidence>
<evidence type="ECO:0000256" key="1">
    <source>
        <dbReference type="ARBA" id="ARBA00012493"/>
    </source>
</evidence>
<evidence type="ECO:0000256" key="7">
    <source>
        <dbReference type="ARBA" id="ARBA00023118"/>
    </source>
</evidence>
<feature type="domain" description="Reverse transcriptase" evidence="10">
    <location>
        <begin position="80"/>
        <end position="260"/>
    </location>
</feature>
<dbReference type="InterPro" id="IPR051083">
    <property type="entry name" value="GrpII_Intron_Splice-Mob/Def"/>
</dbReference>
<dbReference type="EC" id="2.7.7.49" evidence="1"/>
<keyword evidence="12" id="KW-1185">Reference proteome</keyword>
<evidence type="ECO:0000256" key="6">
    <source>
        <dbReference type="ARBA" id="ARBA00022918"/>
    </source>
</evidence>
<evidence type="ECO:0000256" key="9">
    <source>
        <dbReference type="ARBA" id="ARBA00048173"/>
    </source>
</evidence>
<dbReference type="EMBL" id="CP034464">
    <property type="protein sequence ID" value="AZP13563.1"/>
    <property type="molecule type" value="Genomic_DNA"/>
</dbReference>
<dbReference type="PRINTS" id="PR00866">
    <property type="entry name" value="RNADNAPOLMS"/>
</dbReference>
<keyword evidence="3" id="KW-0548">Nucleotidyltransferase</keyword>
<gene>
    <name evidence="11" type="ORF">EJN92_17150</name>
</gene>
<comment type="similarity">
    <text evidence="8">Belongs to the bacterial reverse transcriptase family.</text>
</comment>
<dbReference type="AlphaFoldDB" id="A0A3Q9BSK6"/>
<evidence type="ECO:0000256" key="2">
    <source>
        <dbReference type="ARBA" id="ARBA00022679"/>
    </source>
</evidence>
<keyword evidence="6 11" id="KW-0695">RNA-directed DNA polymerase</keyword>
<dbReference type="InterPro" id="IPR043502">
    <property type="entry name" value="DNA/RNA_pol_sf"/>
</dbReference>
<keyword evidence="7" id="KW-0051">Antiviral defense</keyword>
<dbReference type="SUPFAM" id="SSF56672">
    <property type="entry name" value="DNA/RNA polymerases"/>
    <property type="match status" value="1"/>
</dbReference>
<accession>A0A3Q9BSK6</accession>
<sequence length="326" mass="36711">MRLPQPLLDSPYFQFSTVNELCKAAGDPDSAEVMEIRRLDALNLPPVSSRQILGLMFGLNSGLIWSFQSRTHRYYRTFNIPKGNRQRRIDAPCVGLKAIQKWLATQLQGAYKVPDHVFGFVAGRSHIDAASVHAQAVWVLSVDIRDFFQTTPKSLVKTRLLELGFLEKGAELIASLCCLRDNLAQGAPTSPLLSNVCFIHVDQQLSYLADKYNLRLSRYADDIVFSGKGQCPDTLRDELESLFIGSTWVLAPEKTELVSLPKRLKVHGLLVHGENIRLTKGYRNKIRTYKHLLATKGAELTNSEKIKGHISYEKYVDLVVDAQRNT</sequence>
<name>A0A3Q9BSK6_9BURK</name>
<proteinExistence type="inferred from homology"/>
<dbReference type="InterPro" id="IPR000477">
    <property type="entry name" value="RT_dom"/>
</dbReference>
<evidence type="ECO:0000313" key="12">
    <source>
        <dbReference type="Proteomes" id="UP000275663"/>
    </source>
</evidence>
<dbReference type="KEGG" id="upv:EJN92_17150"/>
<dbReference type="GO" id="GO:0046872">
    <property type="term" value="F:metal ion binding"/>
    <property type="evidence" value="ECO:0007669"/>
    <property type="project" value="UniProtKB-KW"/>
</dbReference>
<dbReference type="GO" id="GO:0051607">
    <property type="term" value="P:defense response to virus"/>
    <property type="evidence" value="ECO:0007669"/>
    <property type="project" value="UniProtKB-KW"/>
</dbReference>
<dbReference type="InterPro" id="IPR000123">
    <property type="entry name" value="Reverse_transcriptase_msDNA"/>
</dbReference>
<dbReference type="Pfam" id="PF00078">
    <property type="entry name" value="RVT_1"/>
    <property type="match status" value="1"/>
</dbReference>
<evidence type="ECO:0000256" key="3">
    <source>
        <dbReference type="ARBA" id="ARBA00022695"/>
    </source>
</evidence>
<dbReference type="PANTHER" id="PTHR34047">
    <property type="entry name" value="NUCLEAR INTRON MATURASE 1, MITOCHONDRIAL-RELATED"/>
    <property type="match status" value="1"/>
</dbReference>